<protein>
    <recommendedName>
        <fullName evidence="4">Zn(2)-C6 fungal-type domain-containing protein</fullName>
    </recommendedName>
</protein>
<gene>
    <name evidence="5" type="ORF">CC77DRAFT_579990</name>
</gene>
<dbReference type="InterPro" id="IPR050987">
    <property type="entry name" value="AtrR-like"/>
</dbReference>
<dbReference type="GeneID" id="29117928"/>
<dbReference type="GO" id="GO:0000981">
    <property type="term" value="F:DNA-binding transcription factor activity, RNA polymerase II-specific"/>
    <property type="evidence" value="ECO:0007669"/>
    <property type="project" value="InterPro"/>
</dbReference>
<dbReference type="Pfam" id="PF00172">
    <property type="entry name" value="Zn_clus"/>
    <property type="match status" value="1"/>
</dbReference>
<dbReference type="PANTHER" id="PTHR46910:SF5">
    <property type="entry name" value="ZN(II)2CYS6 TRANSCRIPTION FACTOR (EUROFUNG)"/>
    <property type="match status" value="1"/>
</dbReference>
<dbReference type="SUPFAM" id="SSF57701">
    <property type="entry name" value="Zn2/Cys6 DNA-binding domain"/>
    <property type="match status" value="1"/>
</dbReference>
<dbReference type="AlphaFoldDB" id="A0A177D4D4"/>
<dbReference type="GO" id="GO:0003677">
    <property type="term" value="F:DNA binding"/>
    <property type="evidence" value="ECO:0007669"/>
    <property type="project" value="InterPro"/>
</dbReference>
<keyword evidence="1" id="KW-0479">Metal-binding</keyword>
<dbReference type="GO" id="GO:0008270">
    <property type="term" value="F:zinc ion binding"/>
    <property type="evidence" value="ECO:0007669"/>
    <property type="project" value="InterPro"/>
</dbReference>
<dbReference type="Proteomes" id="UP000077248">
    <property type="component" value="Unassembled WGS sequence"/>
</dbReference>
<accession>A0A177D4D4</accession>
<dbReference type="PROSITE" id="PS00463">
    <property type="entry name" value="ZN2_CY6_FUNGAL_1"/>
    <property type="match status" value="1"/>
</dbReference>
<evidence type="ECO:0000259" key="4">
    <source>
        <dbReference type="PROSITE" id="PS50048"/>
    </source>
</evidence>
<dbReference type="GO" id="GO:0006351">
    <property type="term" value="P:DNA-templated transcription"/>
    <property type="evidence" value="ECO:0007669"/>
    <property type="project" value="InterPro"/>
</dbReference>
<dbReference type="InterPro" id="IPR001138">
    <property type="entry name" value="Zn2Cys6_DnaBD"/>
</dbReference>
<dbReference type="CDD" id="cd12148">
    <property type="entry name" value="fungal_TF_MHR"/>
    <property type="match status" value="1"/>
</dbReference>
<dbReference type="EMBL" id="KV441503">
    <property type="protein sequence ID" value="OAG14087.1"/>
    <property type="molecule type" value="Genomic_DNA"/>
</dbReference>
<organism evidence="5 6">
    <name type="scientific">Alternaria alternata</name>
    <name type="common">Alternaria rot fungus</name>
    <name type="synonym">Torula alternata</name>
    <dbReference type="NCBI Taxonomy" id="5599"/>
    <lineage>
        <taxon>Eukaryota</taxon>
        <taxon>Fungi</taxon>
        <taxon>Dikarya</taxon>
        <taxon>Ascomycota</taxon>
        <taxon>Pezizomycotina</taxon>
        <taxon>Dothideomycetes</taxon>
        <taxon>Pleosporomycetidae</taxon>
        <taxon>Pleosporales</taxon>
        <taxon>Pleosporineae</taxon>
        <taxon>Pleosporaceae</taxon>
        <taxon>Alternaria</taxon>
        <taxon>Alternaria sect. Alternaria</taxon>
        <taxon>Alternaria alternata complex</taxon>
    </lineage>
</organism>
<dbReference type="RefSeq" id="XP_018379508.1">
    <property type="nucleotide sequence ID" value="XM_018532334.1"/>
</dbReference>
<evidence type="ECO:0000256" key="3">
    <source>
        <dbReference type="SAM" id="MobiDB-lite"/>
    </source>
</evidence>
<proteinExistence type="predicted"/>
<evidence type="ECO:0000256" key="2">
    <source>
        <dbReference type="ARBA" id="ARBA00023242"/>
    </source>
</evidence>
<evidence type="ECO:0000313" key="5">
    <source>
        <dbReference type="EMBL" id="OAG14087.1"/>
    </source>
</evidence>
<feature type="region of interest" description="Disordered" evidence="3">
    <location>
        <begin position="197"/>
        <end position="216"/>
    </location>
</feature>
<dbReference type="Gene3D" id="4.10.240.10">
    <property type="entry name" value="Zn(2)-C6 fungal-type DNA-binding domain"/>
    <property type="match status" value="1"/>
</dbReference>
<dbReference type="KEGG" id="aalt:CC77DRAFT_579990"/>
<feature type="region of interest" description="Disordered" evidence="3">
    <location>
        <begin position="1"/>
        <end position="38"/>
    </location>
</feature>
<dbReference type="InterPro" id="IPR036864">
    <property type="entry name" value="Zn2-C6_fun-type_DNA-bd_sf"/>
</dbReference>
<dbReference type="SMART" id="SM00066">
    <property type="entry name" value="GAL4"/>
    <property type="match status" value="1"/>
</dbReference>
<dbReference type="PROSITE" id="PS50048">
    <property type="entry name" value="ZN2_CY6_FUNGAL_2"/>
    <property type="match status" value="1"/>
</dbReference>
<dbReference type="InterPro" id="IPR007219">
    <property type="entry name" value="XnlR_reg_dom"/>
</dbReference>
<evidence type="ECO:0000313" key="6">
    <source>
        <dbReference type="Proteomes" id="UP000077248"/>
    </source>
</evidence>
<sequence>MTLRPASRSAEMSDEEMLPEHDEISNDEENKTTQSLEGPVSKVACDRCRRRKIKCNRQDPCNQCLRASLQCTFPEIQNRAKRQRILVSSLYESRIEDITKKLDDLARLVQRLEVRPDRDLSQLSTMNANLHATSKSSRPPQTSTPDHEGIDISLLLNVIQVADLLETVLDHEDTGDQSSAAADIRLSRQTLQDVLRSQSRHSSLHEGPPFAKTLPPGMTLRDLPLPTIENVMACLRMVQDHGTTTVPWLGETMSFGDFTLIIVQVCSPGPITDVVLIIALSGLYWMFNMCGTWASPVTREDFKDQARLCQNSLETVLSTLNFWLPTTVDAVLAMNLASVYCLQKGKIYACWTFINKAAMLGQALGLHQDSSSSGLASEERHRRFCLFWSTYCIERPTALRLGRPSTMRDGHITIPKPDQYPTLQGLTSSRQSLIHAVEMSRLHGSAYDDLFCPGALALPATHRTTRGQAIAAEWRALIASKESSMARWDEDSRGTIGELMPVEFAQHATRATDYLLLVAIYRVAFSKPSTKVSSECIAAARISLREHTQCIALLVSYNNDPAPFELWVNGGLILFPFVPYNIIFCSVIETANLADLESLKTYVDALASLAKKPEYTSCTKQLEIFRALHKLALVHSEIRAQMQLSSCPSGPLSSSAKDAELEGLPNTLGGLPSWHDRDGMWNGSINLTNEPSVLASQPWADFGGMDLDPLGTQLGYWIQESSQDFDNFGET</sequence>
<reference evidence="5 6" key="1">
    <citation type="submission" date="2016-05" db="EMBL/GenBank/DDBJ databases">
        <title>Comparative analysis of secretome profiles of manganese(II)-oxidizing ascomycete fungi.</title>
        <authorList>
            <consortium name="DOE Joint Genome Institute"/>
            <person name="Zeiner C.A."/>
            <person name="Purvine S.O."/>
            <person name="Zink E.M."/>
            <person name="Wu S."/>
            <person name="Pasa-Tolic L."/>
            <person name="Chaput D.L."/>
            <person name="Haridas S."/>
            <person name="Grigoriev I.V."/>
            <person name="Santelli C.M."/>
            <person name="Hansel C.M."/>
        </authorList>
    </citation>
    <scope>NUCLEOTIDE SEQUENCE [LARGE SCALE GENOMIC DNA]</scope>
    <source>
        <strain evidence="5 6">SRC1lrK2f</strain>
    </source>
</reference>
<dbReference type="VEuPathDB" id="FungiDB:CC77DRAFT_579990"/>
<dbReference type="Pfam" id="PF04082">
    <property type="entry name" value="Fungal_trans"/>
    <property type="match status" value="1"/>
</dbReference>
<feature type="domain" description="Zn(2)-C6 fungal-type" evidence="4">
    <location>
        <begin position="44"/>
        <end position="73"/>
    </location>
</feature>
<dbReference type="OMA" id="CISIVAD"/>
<dbReference type="PANTHER" id="PTHR46910">
    <property type="entry name" value="TRANSCRIPTION FACTOR PDR1"/>
    <property type="match status" value="1"/>
</dbReference>
<feature type="compositionally biased region" description="Basic and acidic residues" evidence="3">
    <location>
        <begin position="18"/>
        <end position="31"/>
    </location>
</feature>
<dbReference type="SMART" id="SM00906">
    <property type="entry name" value="Fungal_trans"/>
    <property type="match status" value="1"/>
</dbReference>
<name>A0A177D4D4_ALTAL</name>
<keyword evidence="6" id="KW-1185">Reference proteome</keyword>
<evidence type="ECO:0000256" key="1">
    <source>
        <dbReference type="ARBA" id="ARBA00022723"/>
    </source>
</evidence>
<keyword evidence="2" id="KW-0539">Nucleus</keyword>
<dbReference type="CDD" id="cd00067">
    <property type="entry name" value="GAL4"/>
    <property type="match status" value="1"/>
</dbReference>